<gene>
    <name evidence="2" type="ORF">Tco_0857845</name>
</gene>
<organism evidence="2 3">
    <name type="scientific">Tanacetum coccineum</name>
    <dbReference type="NCBI Taxonomy" id="301880"/>
    <lineage>
        <taxon>Eukaryota</taxon>
        <taxon>Viridiplantae</taxon>
        <taxon>Streptophyta</taxon>
        <taxon>Embryophyta</taxon>
        <taxon>Tracheophyta</taxon>
        <taxon>Spermatophyta</taxon>
        <taxon>Magnoliopsida</taxon>
        <taxon>eudicotyledons</taxon>
        <taxon>Gunneridae</taxon>
        <taxon>Pentapetalae</taxon>
        <taxon>asterids</taxon>
        <taxon>campanulids</taxon>
        <taxon>Asterales</taxon>
        <taxon>Asteraceae</taxon>
        <taxon>Asteroideae</taxon>
        <taxon>Anthemideae</taxon>
        <taxon>Anthemidinae</taxon>
        <taxon>Tanacetum</taxon>
    </lineage>
</organism>
<comment type="caution">
    <text evidence="2">The sequence shown here is derived from an EMBL/GenBank/DDBJ whole genome shotgun (WGS) entry which is preliminary data.</text>
</comment>
<accession>A0ABQ5BBD7</accession>
<dbReference type="Proteomes" id="UP001151760">
    <property type="component" value="Unassembled WGS sequence"/>
</dbReference>
<feature type="compositionally biased region" description="Basic and acidic residues" evidence="1">
    <location>
        <begin position="87"/>
        <end position="97"/>
    </location>
</feature>
<evidence type="ECO:0000313" key="2">
    <source>
        <dbReference type="EMBL" id="GJT10803.1"/>
    </source>
</evidence>
<reference evidence="2" key="2">
    <citation type="submission" date="2022-01" db="EMBL/GenBank/DDBJ databases">
        <authorList>
            <person name="Yamashiro T."/>
            <person name="Shiraishi A."/>
            <person name="Satake H."/>
            <person name="Nakayama K."/>
        </authorList>
    </citation>
    <scope>NUCLEOTIDE SEQUENCE</scope>
</reference>
<keyword evidence="3" id="KW-1185">Reference proteome</keyword>
<dbReference type="EMBL" id="BQNB010013016">
    <property type="protein sequence ID" value="GJT10803.1"/>
    <property type="molecule type" value="Genomic_DNA"/>
</dbReference>
<feature type="region of interest" description="Disordered" evidence="1">
    <location>
        <begin position="87"/>
        <end position="131"/>
    </location>
</feature>
<evidence type="ECO:0000313" key="3">
    <source>
        <dbReference type="Proteomes" id="UP001151760"/>
    </source>
</evidence>
<reference evidence="2" key="1">
    <citation type="journal article" date="2022" name="Int. J. Mol. Sci.">
        <title>Draft Genome of Tanacetum Coccineum: Genomic Comparison of Closely Related Tanacetum-Family Plants.</title>
        <authorList>
            <person name="Yamashiro T."/>
            <person name="Shiraishi A."/>
            <person name="Nakayama K."/>
            <person name="Satake H."/>
        </authorList>
    </citation>
    <scope>NUCLEOTIDE SEQUENCE</scope>
</reference>
<proteinExistence type="predicted"/>
<protein>
    <submittedName>
        <fullName evidence="2">Uncharacterized protein</fullName>
    </submittedName>
</protein>
<name>A0ABQ5BBD7_9ASTR</name>
<evidence type="ECO:0000256" key="1">
    <source>
        <dbReference type="SAM" id="MobiDB-lite"/>
    </source>
</evidence>
<sequence length="143" mass="16629">MYQRWKNAIYEDALRKSDQMYQTFEKSSLAMTNKLDVLIELPKSRPKKTYEEDLECEMFMVKKPRCMSWLGFIDAYDEPIGNLDKMKEEVPSIDKPEPQPLPSFSPLDVNLGEKRGTDPPIKPHSPDSFRMKAVDHLTIHTPP</sequence>